<dbReference type="OrthoDB" id="5232891at2759"/>
<keyword evidence="3" id="KW-1185">Reference proteome</keyword>
<name>A0A7C8IR74_9PEZI</name>
<feature type="region of interest" description="Disordered" evidence="1">
    <location>
        <begin position="19"/>
        <end position="55"/>
    </location>
</feature>
<evidence type="ECO:0000313" key="3">
    <source>
        <dbReference type="Proteomes" id="UP000481858"/>
    </source>
</evidence>
<feature type="region of interest" description="Disordered" evidence="1">
    <location>
        <begin position="240"/>
        <end position="299"/>
    </location>
</feature>
<dbReference type="AlphaFoldDB" id="A0A7C8IR74"/>
<dbReference type="EMBL" id="WUBL01000149">
    <property type="protein sequence ID" value="KAF2964482.1"/>
    <property type="molecule type" value="Genomic_DNA"/>
</dbReference>
<reference evidence="2 3" key="1">
    <citation type="submission" date="2019-12" db="EMBL/GenBank/DDBJ databases">
        <title>Draft genome sequence of the ascomycete Xylaria multiplex DSM 110363.</title>
        <authorList>
            <person name="Buettner E."/>
            <person name="Kellner H."/>
        </authorList>
    </citation>
    <scope>NUCLEOTIDE SEQUENCE [LARGE SCALE GENOMIC DNA]</scope>
    <source>
        <strain evidence="2 3">DSM 110363</strain>
    </source>
</reference>
<protein>
    <recommendedName>
        <fullName evidence="4">Mating-type switching protein swi10</fullName>
    </recommendedName>
</protein>
<evidence type="ECO:0000256" key="1">
    <source>
        <dbReference type="SAM" id="MobiDB-lite"/>
    </source>
</evidence>
<feature type="compositionally biased region" description="Low complexity" evidence="1">
    <location>
        <begin position="281"/>
        <end position="292"/>
    </location>
</feature>
<evidence type="ECO:0000313" key="2">
    <source>
        <dbReference type="EMBL" id="KAF2964482.1"/>
    </source>
</evidence>
<comment type="caution">
    <text evidence="2">The sequence shown here is derived from an EMBL/GenBank/DDBJ whole genome shotgun (WGS) entry which is preliminary data.</text>
</comment>
<sequence length="397" mass="44001">MDRYLGHLWAAPSMIKPEGKKLKRKLQKGSSTTQPQSRPYSVNYSDTKANPEYKSHRASLSLSFNFFGSVKPSTPQRPTLPSPIQSDDGKWLEDFRKSGYLYRENRRSRHLDNEKSRERPATVVVPEFAHLAAVTHESPTPSQEKTAGPPVKNGPAHTTRRYAKTPVSHIGQLETHPLLRTQGTAQDVPSIESIAESYRALLESRASFLSETPIDHATTTEKQDQYFNPQDPSLVPPPLEPVTELPETTLARGSPRSDDGTLVEEYSMDFKHTPISPAPSSPSWSSYETASPGLKRKSSASSKFSDLQTCLDILTKELSSALNKSPSSSSTDTTALQIWIMIEAYENLRDQVLSTPEGAVQNGPLKATFDTWLKALRSVHDRMTGGDGERSESDYGD</sequence>
<dbReference type="InParanoid" id="A0A7C8IR74"/>
<feature type="compositionally biased region" description="Low complexity" evidence="1">
    <location>
        <begin position="241"/>
        <end position="250"/>
    </location>
</feature>
<accession>A0A7C8IR74</accession>
<organism evidence="2 3">
    <name type="scientific">Xylaria multiplex</name>
    <dbReference type="NCBI Taxonomy" id="323545"/>
    <lineage>
        <taxon>Eukaryota</taxon>
        <taxon>Fungi</taxon>
        <taxon>Dikarya</taxon>
        <taxon>Ascomycota</taxon>
        <taxon>Pezizomycotina</taxon>
        <taxon>Sordariomycetes</taxon>
        <taxon>Xylariomycetidae</taxon>
        <taxon>Xylariales</taxon>
        <taxon>Xylariaceae</taxon>
        <taxon>Xylaria</taxon>
    </lineage>
</organism>
<proteinExistence type="predicted"/>
<feature type="compositionally biased region" description="Polar residues" evidence="1">
    <location>
        <begin position="28"/>
        <end position="48"/>
    </location>
</feature>
<feature type="region of interest" description="Disordered" evidence="1">
    <location>
        <begin position="134"/>
        <end position="158"/>
    </location>
</feature>
<gene>
    <name evidence="2" type="ORF">GQX73_g9094</name>
</gene>
<evidence type="ECO:0008006" key="4">
    <source>
        <dbReference type="Google" id="ProtNLM"/>
    </source>
</evidence>
<dbReference type="Proteomes" id="UP000481858">
    <property type="component" value="Unassembled WGS sequence"/>
</dbReference>